<dbReference type="KEGG" id="chih:GWR21_14915"/>
<sequence>MPKAILKDDFSNLLQYRQWLEHSWEYLSPLNRHHKSRYTEKEVDAKVRSDPNWYGTNTSYRELAEGITLYKDPELIERIYSKVSDKLSTGIINRIKKRKLDFNALGLGVFSFDRAAMTLYRAKTQRNNIVVRTATKDLFAWFPQESRDRHAVEIFISCDVPGLAAAKDMLYAGIAAVILAEMLTLAGIRVKINIVNGSALTNGRELYVGCVVPVKDYEEPVDRNLIALLTSDPRFMRYDAFKGAIGAFDHFKMEMPPSMGFPMNAIQLKNLLETSGYSEKLQSMHRYYFGGTLSEDRAIRDISMTIDDLAEKLEQ</sequence>
<dbReference type="Proteomes" id="UP000476411">
    <property type="component" value="Chromosome"/>
</dbReference>
<dbReference type="AlphaFoldDB" id="A0A6B9ZEP3"/>
<dbReference type="RefSeq" id="WP_162332525.1">
    <property type="nucleotide sequence ID" value="NZ_CP048113.1"/>
</dbReference>
<evidence type="ECO:0000313" key="1">
    <source>
        <dbReference type="EMBL" id="QHS60840.1"/>
    </source>
</evidence>
<protein>
    <submittedName>
        <fullName evidence="1">Uncharacterized protein</fullName>
    </submittedName>
</protein>
<organism evidence="1 2">
    <name type="scientific">Chitinophaga agri</name>
    <dbReference type="NCBI Taxonomy" id="2703787"/>
    <lineage>
        <taxon>Bacteria</taxon>
        <taxon>Pseudomonadati</taxon>
        <taxon>Bacteroidota</taxon>
        <taxon>Chitinophagia</taxon>
        <taxon>Chitinophagales</taxon>
        <taxon>Chitinophagaceae</taxon>
        <taxon>Chitinophaga</taxon>
    </lineage>
</organism>
<evidence type="ECO:0000313" key="2">
    <source>
        <dbReference type="Proteomes" id="UP000476411"/>
    </source>
</evidence>
<keyword evidence="2" id="KW-1185">Reference proteome</keyword>
<name>A0A6B9ZEP3_9BACT</name>
<proteinExistence type="predicted"/>
<reference evidence="1 2" key="1">
    <citation type="submission" date="2020-01" db="EMBL/GenBank/DDBJ databases">
        <title>Complete genome sequence of Chitinophaga sp. H33E-04 isolated from quinoa roots.</title>
        <authorList>
            <person name="Weon H.-Y."/>
            <person name="Lee S.A."/>
        </authorList>
    </citation>
    <scope>NUCLEOTIDE SEQUENCE [LARGE SCALE GENOMIC DNA]</scope>
    <source>
        <strain evidence="1 2">H33E-04</strain>
    </source>
</reference>
<gene>
    <name evidence="1" type="ORF">GWR21_14915</name>
</gene>
<accession>A0A6B9ZEP3</accession>
<dbReference type="EMBL" id="CP048113">
    <property type="protein sequence ID" value="QHS60840.1"/>
    <property type="molecule type" value="Genomic_DNA"/>
</dbReference>